<evidence type="ECO:0000256" key="2">
    <source>
        <dbReference type="ARBA" id="ARBA00004328"/>
    </source>
</evidence>
<evidence type="ECO:0000256" key="8">
    <source>
        <dbReference type="ARBA" id="ARBA00022884"/>
    </source>
</evidence>
<evidence type="ECO:0000256" key="3">
    <source>
        <dbReference type="ARBA" id="ARBA00009733"/>
    </source>
</evidence>
<evidence type="ECO:0000256" key="14">
    <source>
        <dbReference type="ARBA" id="ARBA00050000"/>
    </source>
</evidence>
<dbReference type="RefSeq" id="YP_009505532.1">
    <property type="nucleotide sequence ID" value="NC_038286.1"/>
</dbReference>
<dbReference type="Gene3D" id="1.10.3610.10">
    <property type="entry name" value="Nucleoprotein"/>
    <property type="match status" value="1"/>
</dbReference>
<dbReference type="GO" id="GO:0019029">
    <property type="term" value="C:helical viral capsid"/>
    <property type="evidence" value="ECO:0007669"/>
    <property type="project" value="UniProtKB-KW"/>
</dbReference>
<dbReference type="Pfam" id="PF00945">
    <property type="entry name" value="Rhabdo_ncap"/>
    <property type="match status" value="1"/>
</dbReference>
<keyword evidence="10" id="KW-1035">Host cytoplasm</keyword>
<dbReference type="Gene3D" id="1.10.3570.10">
    <property type="entry name" value="Rhabdovirus nucleocapsid protein like domain"/>
    <property type="match status" value="1"/>
</dbReference>
<evidence type="ECO:0000256" key="12">
    <source>
        <dbReference type="ARBA" id="ARBA00033344"/>
    </source>
</evidence>
<dbReference type="GeneID" id="37616379"/>
<comment type="subunit">
    <text evidence="14">Homomultimerizes to form the nucleocapsid. Binds to viral genomic RNA; this interaction contributes to the virion assembly. N in the nucleocapsid interacts (via C-terminus) with the P protein (via C-terminus); this interaction allows to package the L polymerase in the virion and positions the polymerase on the template, since P acts as a bridge between N and L. N(0) interacts with the P protein; this interaction prevents the uncontrolled aggregation of N(0). Interacts with the matrix protein (inner layer); this interaction contributes to the virion assembly. Interacts with the L polymerase.</text>
</comment>
<dbReference type="InterPro" id="IPR035961">
    <property type="entry name" value="Rhabdovirus_nucleoprotein-like"/>
</dbReference>
<dbReference type="OrthoDB" id="22890at10239"/>
<dbReference type="GO" id="GO:0003723">
    <property type="term" value="F:RNA binding"/>
    <property type="evidence" value="ECO:0007669"/>
    <property type="project" value="UniProtKB-KW"/>
</dbReference>
<organismHost>
    <name type="scientific">Gracilinanus microtarsus</name>
    <name type="common">Brazilian gracile mouse opossum</name>
    <dbReference type="NCBI Taxonomy" id="126289"/>
</organismHost>
<comment type="similarity">
    <text evidence="3">Belongs to the vesiculovirus nucleocapsid protein family.</text>
</comment>
<dbReference type="SMR" id="A0A1I9L1W8"/>
<dbReference type="SUPFAM" id="SSF140809">
    <property type="entry name" value="Rhabdovirus nucleoprotein-like"/>
    <property type="match status" value="1"/>
</dbReference>
<dbReference type="GO" id="GO:0019013">
    <property type="term" value="C:viral nucleocapsid"/>
    <property type="evidence" value="ECO:0007669"/>
    <property type="project" value="UniProtKB-KW"/>
</dbReference>
<proteinExistence type="inferred from homology"/>
<name>A0A1I9L1W8_PIRYV</name>
<evidence type="ECO:0000256" key="6">
    <source>
        <dbReference type="ARBA" id="ARBA00022561"/>
    </source>
</evidence>
<keyword evidence="6" id="KW-0167">Capsid protein</keyword>
<keyword evidence="11" id="KW-0687">Ribonucleoprotein</keyword>
<evidence type="ECO:0000259" key="15">
    <source>
        <dbReference type="Pfam" id="PF00945"/>
    </source>
</evidence>
<evidence type="ECO:0000313" key="17">
    <source>
        <dbReference type="Proteomes" id="UP000232714"/>
    </source>
</evidence>
<reference evidence="16 17" key="1">
    <citation type="submission" date="2015-11" db="EMBL/GenBank/DDBJ databases">
        <title>Phylogenetic analysis and molecular characterization of Piry vesiculovirus.</title>
        <authorList>
            <person name="Souza W.M."/>
            <person name="Acrani G.O."/>
            <person name="Romeiro M.F."/>
            <person name="Reis O.Jr."/>
            <person name="Tolerado A.L."/>
            <person name="Medeiros D.B."/>
            <person name="Nunes M.R."/>
            <person name="Figueiredo L.T.M."/>
        </authorList>
    </citation>
    <scope>NUCLEOTIDE SEQUENCE [LARGE SCALE GENOMIC DNA]</scope>
    <source>
        <strain evidence="16 17">BeAn2423</strain>
    </source>
</reference>
<keyword evidence="9 16" id="KW-0543">Viral nucleoprotein</keyword>
<dbReference type="InterPro" id="IPR023330">
    <property type="entry name" value="Rhabdovirus_ncapsid_N"/>
</dbReference>
<comment type="subcellular location">
    <subcellularLocation>
        <location evidence="1">Host cytoplasm</location>
    </subcellularLocation>
    <subcellularLocation>
        <location evidence="2">Virion</location>
    </subcellularLocation>
</comment>
<feature type="domain" description="Rhabdovirus nucleocapsid" evidence="15">
    <location>
        <begin position="12"/>
        <end position="408"/>
    </location>
</feature>
<evidence type="ECO:0000256" key="5">
    <source>
        <dbReference type="ARBA" id="ARBA00022497"/>
    </source>
</evidence>
<dbReference type="InterPro" id="IPR023331">
    <property type="entry name" value="Rhabdovirus_ncapsid_C"/>
</dbReference>
<evidence type="ECO:0000256" key="13">
    <source>
        <dbReference type="ARBA" id="ARBA00049977"/>
    </source>
</evidence>
<evidence type="ECO:0000313" key="16">
    <source>
        <dbReference type="EMBL" id="AMR98947.1"/>
    </source>
</evidence>
<evidence type="ECO:0000256" key="10">
    <source>
        <dbReference type="ARBA" id="ARBA00023200"/>
    </source>
</evidence>
<evidence type="ECO:0000256" key="11">
    <source>
        <dbReference type="ARBA" id="ARBA00023274"/>
    </source>
</evidence>
<keyword evidence="17" id="KW-1185">Reference proteome</keyword>
<evidence type="ECO:0000256" key="1">
    <source>
        <dbReference type="ARBA" id="ARBA00004192"/>
    </source>
</evidence>
<keyword evidence="5" id="KW-1139">Helical capsid protein</keyword>
<evidence type="ECO:0000256" key="7">
    <source>
        <dbReference type="ARBA" id="ARBA00022844"/>
    </source>
</evidence>
<evidence type="ECO:0000256" key="9">
    <source>
        <dbReference type="ARBA" id="ARBA00023086"/>
    </source>
</evidence>
<dbReference type="Proteomes" id="UP000232714">
    <property type="component" value="Genome"/>
</dbReference>
<dbReference type="KEGG" id="vg:37616379"/>
<keyword evidence="7" id="KW-0946">Virion</keyword>
<sequence>MSVSVKRISTGTQVVAALPASEDPVEFPAEYFAKNPGKIPVFISTRLDLDKLRQYVYMGLTTGEVNVCHINSYLYRVLQNIEDEARDNWVSFRVTIAAKDTTVRLFDMLEVKEYAGLVPDGKENANLTQTVDEWLPMYILGLQRVGRATDERYRGDLYDHLCAQCKLKSPSFESLGNPADNNYASWINDSNFLKLVAAIDMFFHHFKKHEEAVIRFGTITSRFKDCAALSTMAHLVKVTGMPVEEVMTWVLNKPVEDEVCRMMTPGQEIDKADSYMPYLIDFGLSTKSPYSSVKNPCFHFWGQLTAVLVNSARARNARVPDDIPYQELTQAALLFAYATGRSSDLAQRFVLHNKEYIKAAPDASDNSEREESKEAPTTRDVVEWLAWWDDIGQVRTRDMEVFARRAVHGILDPREKSIGAYARGYFA</sequence>
<protein>
    <recommendedName>
        <fullName evidence="4">Nucleoprotein</fullName>
    </recommendedName>
    <alternativeName>
        <fullName evidence="12">Nucleocapsid protein</fullName>
    </alternativeName>
</protein>
<evidence type="ECO:0000256" key="4">
    <source>
        <dbReference type="ARBA" id="ARBA00014389"/>
    </source>
</evidence>
<comment type="function">
    <text evidence="13">Encapsidates the genome in a ratio of one N per nine ribonucleotides, protecting it from nucleases. The encapsidated genomic RNA is termed the NC and serves as template for transcription and replication. The nucleocapsid is bullet-shaped with the tip containing 8 turns of a conical spiral before reaching the helical cylindrical trunk. Nucleocapsid assembly is concomitant with replication, therefore viral replication depends on the intracellular concentration of free N, termed N(0). All replicative products are resistant to nucleases.</text>
</comment>
<accession>A0A1I9L1W8</accession>
<dbReference type="GO" id="GO:0030430">
    <property type="term" value="C:host cell cytoplasm"/>
    <property type="evidence" value="ECO:0007669"/>
    <property type="project" value="UniProtKB-SubCell"/>
</dbReference>
<dbReference type="InterPro" id="IPR000448">
    <property type="entry name" value="Rhabdo_ncapsid"/>
</dbReference>
<dbReference type="GO" id="GO:1990904">
    <property type="term" value="C:ribonucleoprotein complex"/>
    <property type="evidence" value="ECO:0007669"/>
    <property type="project" value="UniProtKB-KW"/>
</dbReference>
<keyword evidence="8" id="KW-0694">RNA-binding</keyword>
<organism evidence="16 17">
    <name type="scientific">Piry virus</name>
    <name type="common">PIRYV</name>
    <dbReference type="NCBI Taxonomy" id="11274"/>
    <lineage>
        <taxon>Viruses</taxon>
        <taxon>Riboviria</taxon>
        <taxon>Orthornavirae</taxon>
        <taxon>Negarnaviricota</taxon>
        <taxon>Haploviricotina</taxon>
        <taxon>Monjiviricetes</taxon>
        <taxon>Mononegavirales</taxon>
        <taxon>Rhabdoviridae</taxon>
        <taxon>Alpharhabdovirinae</taxon>
        <taxon>Vesiculovirus</taxon>
        <taxon>Vesiculovirus piry</taxon>
    </lineage>
</organism>
<dbReference type="EMBL" id="KU178986">
    <property type="protein sequence ID" value="AMR98947.1"/>
    <property type="molecule type" value="Viral_cRNA"/>
</dbReference>